<dbReference type="SUPFAM" id="SSF51182">
    <property type="entry name" value="RmlC-like cupins"/>
    <property type="match status" value="1"/>
</dbReference>
<name>A0A1R0KU49_9PSEU</name>
<proteinExistence type="predicted"/>
<comment type="caution">
    <text evidence="1">The sequence shown here is derived from an EMBL/GenBank/DDBJ whole genome shotgun (WGS) entry which is preliminary data.</text>
</comment>
<evidence type="ECO:0000313" key="1">
    <source>
        <dbReference type="EMBL" id="OLZ51653.1"/>
    </source>
</evidence>
<dbReference type="AlphaFoldDB" id="A0A1R0KU49"/>
<dbReference type="RefSeq" id="WP_076161241.1">
    <property type="nucleotide sequence ID" value="NZ_MQUQ01000007.1"/>
</dbReference>
<protein>
    <recommendedName>
        <fullName evidence="3">Cupin 2 conserved barrel domain-containing protein</fullName>
    </recommendedName>
</protein>
<dbReference type="OrthoDB" id="3620182at2"/>
<gene>
    <name evidence="1" type="ORF">BS329_15415</name>
</gene>
<dbReference type="InterPro" id="IPR011051">
    <property type="entry name" value="RmlC_Cupin_sf"/>
</dbReference>
<evidence type="ECO:0000313" key="2">
    <source>
        <dbReference type="Proteomes" id="UP000187486"/>
    </source>
</evidence>
<keyword evidence="2" id="KW-1185">Reference proteome</keyword>
<reference evidence="1 2" key="1">
    <citation type="submission" date="2016-01" db="EMBL/GenBank/DDBJ databases">
        <title>Amycolatopsis coloradensis genome sequencing and assembly.</title>
        <authorList>
            <person name="Mayilraj S."/>
        </authorList>
    </citation>
    <scope>NUCLEOTIDE SEQUENCE [LARGE SCALE GENOMIC DNA]</scope>
    <source>
        <strain evidence="1 2">DSM 44225</strain>
    </source>
</reference>
<dbReference type="EMBL" id="MQUQ01000007">
    <property type="protein sequence ID" value="OLZ51653.1"/>
    <property type="molecule type" value="Genomic_DNA"/>
</dbReference>
<dbReference type="STRING" id="76021.BS329_15415"/>
<sequence length="175" mass="19182">MAADQNPVPRRSTEEPFHTNVYELPSVLGAQQQILTPAVHSGVAPVRHLSAGSARMPGEYSTQAHEHPDSEIIVFVHRGLAVSLWGEDMTPVLHRPGSVMWIPPGVAHAAVTLNPHRGVAAFEVRSDRTFGDDTVLRPDLDFLVSKRIRDLRSDYALGRLDPQLFVDAGPEREGA</sequence>
<evidence type="ECO:0008006" key="3">
    <source>
        <dbReference type="Google" id="ProtNLM"/>
    </source>
</evidence>
<dbReference type="Proteomes" id="UP000187486">
    <property type="component" value="Unassembled WGS sequence"/>
</dbReference>
<organism evidence="1 2">
    <name type="scientific">Amycolatopsis coloradensis</name>
    <dbReference type="NCBI Taxonomy" id="76021"/>
    <lineage>
        <taxon>Bacteria</taxon>
        <taxon>Bacillati</taxon>
        <taxon>Actinomycetota</taxon>
        <taxon>Actinomycetes</taxon>
        <taxon>Pseudonocardiales</taxon>
        <taxon>Pseudonocardiaceae</taxon>
        <taxon>Amycolatopsis</taxon>
    </lineage>
</organism>
<accession>A0A1R0KU49</accession>
<dbReference type="InterPro" id="IPR014710">
    <property type="entry name" value="RmlC-like_jellyroll"/>
</dbReference>
<dbReference type="Gene3D" id="2.60.120.10">
    <property type="entry name" value="Jelly Rolls"/>
    <property type="match status" value="1"/>
</dbReference>